<sequence length="316" mass="35229">MGVAQTANKTFYMPPQASASAAHVDWLFDLILWISVFFFVLIVILMVMFIVKYRVKDPNAEGPRIYHNTPLEITWTAIPLAIVVVIFWLGFKGYMDLAVPPANAYEIQVTGQKWKWLFTYPNGYVDEILHVPSDRPVTLVMTSTDVIHAMYIPAFRAKTDVMPGRYTKIWFDATEPGTYPLFCAEYCGTGHSAMITEVLVHGPGEFETWMDEAANWIATMAPEEAGLKLYSMLGCQQCHSTTGAAGIGPTWAGLFGSERKMKDGSTIVADENYIRQSILEPQAEIVAGFDPVMPTFQGRIKDDGIAALIAYMKSLQ</sequence>
<comment type="similarity">
    <text evidence="2 16">Belongs to the cytochrome c oxidase subunit 2 family.</text>
</comment>
<dbReference type="InterPro" id="IPR014222">
    <property type="entry name" value="Cyt_c_oxidase_su2"/>
</dbReference>
<dbReference type="PANTHER" id="PTHR22888">
    <property type="entry name" value="CYTOCHROME C OXIDASE, SUBUNIT II"/>
    <property type="match status" value="1"/>
</dbReference>
<evidence type="ECO:0000259" key="21">
    <source>
        <dbReference type="PROSITE" id="PS51007"/>
    </source>
</evidence>
<dbReference type="PANTHER" id="PTHR22888:SF9">
    <property type="entry name" value="CYTOCHROME C OXIDASE SUBUNIT 2"/>
    <property type="match status" value="1"/>
</dbReference>
<evidence type="ECO:0000259" key="20">
    <source>
        <dbReference type="PROSITE" id="PS50999"/>
    </source>
</evidence>
<dbReference type="PROSITE" id="PS00078">
    <property type="entry name" value="COX2"/>
    <property type="match status" value="1"/>
</dbReference>
<keyword evidence="7 15" id="KW-0479">Metal-binding</keyword>
<evidence type="ECO:0000256" key="11">
    <source>
        <dbReference type="ARBA" id="ARBA00023004"/>
    </source>
</evidence>
<evidence type="ECO:0000256" key="7">
    <source>
        <dbReference type="ARBA" id="ARBA00022723"/>
    </source>
</evidence>
<evidence type="ECO:0000256" key="9">
    <source>
        <dbReference type="ARBA" id="ARBA00022982"/>
    </source>
</evidence>
<evidence type="ECO:0000256" key="2">
    <source>
        <dbReference type="ARBA" id="ARBA00007866"/>
    </source>
</evidence>
<dbReference type="Gene3D" id="2.60.40.420">
    <property type="entry name" value="Cupredoxins - blue copper proteins"/>
    <property type="match status" value="1"/>
</dbReference>
<name>A0A956SDW3_UNCEI</name>
<dbReference type="Proteomes" id="UP000739538">
    <property type="component" value="Unassembled WGS sequence"/>
</dbReference>
<keyword evidence="12 17" id="KW-0186">Copper</keyword>
<dbReference type="GO" id="GO:0005886">
    <property type="term" value="C:plasma membrane"/>
    <property type="evidence" value="ECO:0007669"/>
    <property type="project" value="UniProtKB-SubCell"/>
</dbReference>
<dbReference type="Pfam" id="PF02790">
    <property type="entry name" value="COX2_TM"/>
    <property type="match status" value="1"/>
</dbReference>
<reference evidence="22" key="1">
    <citation type="submission" date="2020-04" db="EMBL/GenBank/DDBJ databases">
        <authorList>
            <person name="Zhang T."/>
        </authorList>
    </citation>
    <scope>NUCLEOTIDE SEQUENCE</scope>
    <source>
        <strain evidence="22">HKST-UBA02</strain>
    </source>
</reference>
<dbReference type="InterPro" id="IPR002429">
    <property type="entry name" value="CcO_II-like_C"/>
</dbReference>
<dbReference type="InterPro" id="IPR008972">
    <property type="entry name" value="Cupredoxin"/>
</dbReference>
<evidence type="ECO:0000259" key="19">
    <source>
        <dbReference type="PROSITE" id="PS50857"/>
    </source>
</evidence>
<evidence type="ECO:0000313" key="23">
    <source>
        <dbReference type="Proteomes" id="UP000739538"/>
    </source>
</evidence>
<dbReference type="EMBL" id="JAGQHS010000008">
    <property type="protein sequence ID" value="MCA9754718.1"/>
    <property type="molecule type" value="Genomic_DNA"/>
</dbReference>
<keyword evidence="4 15" id="KW-0349">Heme</keyword>
<dbReference type="Pfam" id="PF00034">
    <property type="entry name" value="Cytochrom_C"/>
    <property type="match status" value="1"/>
</dbReference>
<dbReference type="GO" id="GO:0005507">
    <property type="term" value="F:copper ion binding"/>
    <property type="evidence" value="ECO:0007669"/>
    <property type="project" value="InterPro"/>
</dbReference>
<comment type="subcellular location">
    <subcellularLocation>
        <location evidence="16">Cell membrane</location>
        <topology evidence="16">Multi-pass membrane protein</topology>
    </subcellularLocation>
    <subcellularLocation>
        <location evidence="1">Membrane</location>
        <topology evidence="1">Multi-pass membrane protein</topology>
    </subcellularLocation>
</comment>
<dbReference type="SUPFAM" id="SSF81464">
    <property type="entry name" value="Cytochrome c oxidase subunit II-like, transmembrane region"/>
    <property type="match status" value="1"/>
</dbReference>
<evidence type="ECO:0000256" key="10">
    <source>
        <dbReference type="ARBA" id="ARBA00022989"/>
    </source>
</evidence>
<dbReference type="PROSITE" id="PS50857">
    <property type="entry name" value="COX2_CUA"/>
    <property type="match status" value="1"/>
</dbReference>
<keyword evidence="10 18" id="KW-1133">Transmembrane helix</keyword>
<evidence type="ECO:0000256" key="17">
    <source>
        <dbReference type="RuleBase" id="RU004024"/>
    </source>
</evidence>
<evidence type="ECO:0000256" key="8">
    <source>
        <dbReference type="ARBA" id="ARBA00022967"/>
    </source>
</evidence>
<protein>
    <recommendedName>
        <fullName evidence="17">Cytochrome c oxidase subunit 2</fullName>
        <ecNumber evidence="17">7.1.1.9</ecNumber>
    </recommendedName>
</protein>
<dbReference type="PROSITE" id="PS50999">
    <property type="entry name" value="COX2_TM"/>
    <property type="match status" value="1"/>
</dbReference>
<evidence type="ECO:0000256" key="13">
    <source>
        <dbReference type="ARBA" id="ARBA00023136"/>
    </source>
</evidence>
<comment type="function">
    <text evidence="14 17">Subunits I and II form the functional core of the enzyme complex. Electrons originating in cytochrome c are transferred via heme a and Cu(A) to the binuclear center formed by heme a3 and Cu(B).</text>
</comment>
<evidence type="ECO:0000256" key="12">
    <source>
        <dbReference type="ARBA" id="ARBA00023008"/>
    </source>
</evidence>
<dbReference type="CDD" id="cd13915">
    <property type="entry name" value="CuRO_HCO_II_like_2"/>
    <property type="match status" value="1"/>
</dbReference>
<dbReference type="NCBIfam" id="TIGR02866">
    <property type="entry name" value="CoxB"/>
    <property type="match status" value="1"/>
</dbReference>
<dbReference type="GO" id="GO:0004129">
    <property type="term" value="F:cytochrome-c oxidase activity"/>
    <property type="evidence" value="ECO:0007669"/>
    <property type="project" value="UniProtKB-EC"/>
</dbReference>
<dbReference type="InterPro" id="IPR036257">
    <property type="entry name" value="Cyt_c_oxidase_su2_TM_sf"/>
</dbReference>
<keyword evidence="9 16" id="KW-0249">Electron transport</keyword>
<accession>A0A956SDW3</accession>
<dbReference type="InterPro" id="IPR036909">
    <property type="entry name" value="Cyt_c-like_dom_sf"/>
</dbReference>
<feature type="transmembrane region" description="Helical" evidence="18">
    <location>
        <begin position="72"/>
        <end position="91"/>
    </location>
</feature>
<dbReference type="Pfam" id="PF00116">
    <property type="entry name" value="COX2"/>
    <property type="match status" value="1"/>
</dbReference>
<dbReference type="GO" id="GO:0042773">
    <property type="term" value="P:ATP synthesis coupled electron transport"/>
    <property type="evidence" value="ECO:0007669"/>
    <property type="project" value="TreeGrafter"/>
</dbReference>
<feature type="domain" description="Cytochrome c" evidence="21">
    <location>
        <begin position="221"/>
        <end position="316"/>
    </location>
</feature>
<dbReference type="InterPro" id="IPR011759">
    <property type="entry name" value="Cyt_c_oxidase_su2_TM_dom"/>
</dbReference>
<reference evidence="22" key="2">
    <citation type="journal article" date="2021" name="Microbiome">
        <title>Successional dynamics and alternative stable states in a saline activated sludge microbial community over 9 years.</title>
        <authorList>
            <person name="Wang Y."/>
            <person name="Ye J."/>
            <person name="Ju F."/>
            <person name="Liu L."/>
            <person name="Boyd J.A."/>
            <person name="Deng Y."/>
            <person name="Parks D.H."/>
            <person name="Jiang X."/>
            <person name="Yin X."/>
            <person name="Woodcroft B.J."/>
            <person name="Tyson G.W."/>
            <person name="Hugenholtz P."/>
            <person name="Polz M.F."/>
            <person name="Zhang T."/>
        </authorList>
    </citation>
    <scope>NUCLEOTIDE SEQUENCE</scope>
    <source>
        <strain evidence="22">HKST-UBA02</strain>
    </source>
</reference>
<keyword evidence="3 16" id="KW-0813">Transport</keyword>
<comment type="cofactor">
    <cofactor evidence="17">
        <name>Cu cation</name>
        <dbReference type="ChEBI" id="CHEBI:23378"/>
    </cofactor>
    <text evidence="17">Binds a copper A center.</text>
</comment>
<dbReference type="SUPFAM" id="SSF49503">
    <property type="entry name" value="Cupredoxins"/>
    <property type="match status" value="1"/>
</dbReference>
<dbReference type="Gene3D" id="1.10.287.90">
    <property type="match status" value="1"/>
</dbReference>
<gene>
    <name evidence="22" type="primary">coxB</name>
    <name evidence="22" type="ORF">KDA27_02875</name>
</gene>
<evidence type="ECO:0000256" key="4">
    <source>
        <dbReference type="ARBA" id="ARBA00022617"/>
    </source>
</evidence>
<dbReference type="AlphaFoldDB" id="A0A956SDW3"/>
<evidence type="ECO:0000256" key="18">
    <source>
        <dbReference type="SAM" id="Phobius"/>
    </source>
</evidence>
<evidence type="ECO:0000256" key="5">
    <source>
        <dbReference type="ARBA" id="ARBA00022660"/>
    </source>
</evidence>
<dbReference type="InterPro" id="IPR009056">
    <property type="entry name" value="Cyt_c-like_dom"/>
</dbReference>
<dbReference type="InterPro" id="IPR001505">
    <property type="entry name" value="Copper_CuA"/>
</dbReference>
<proteinExistence type="inferred from homology"/>
<dbReference type="EC" id="7.1.1.9" evidence="17"/>
<keyword evidence="5 16" id="KW-0679">Respiratory chain</keyword>
<dbReference type="Gene3D" id="1.10.760.10">
    <property type="entry name" value="Cytochrome c-like domain"/>
    <property type="match status" value="1"/>
</dbReference>
<dbReference type="GO" id="GO:0020037">
    <property type="term" value="F:heme binding"/>
    <property type="evidence" value="ECO:0007669"/>
    <property type="project" value="InterPro"/>
</dbReference>
<feature type="domain" description="Cytochrome oxidase subunit II copper A binding" evidence="19">
    <location>
        <begin position="102"/>
        <end position="212"/>
    </location>
</feature>
<dbReference type="SUPFAM" id="SSF46626">
    <property type="entry name" value="Cytochrome c"/>
    <property type="match status" value="1"/>
</dbReference>
<feature type="transmembrane region" description="Helical" evidence="18">
    <location>
        <begin position="30"/>
        <end position="51"/>
    </location>
</feature>
<evidence type="ECO:0000256" key="14">
    <source>
        <dbReference type="ARBA" id="ARBA00024688"/>
    </source>
</evidence>
<evidence type="ECO:0000256" key="15">
    <source>
        <dbReference type="PROSITE-ProRule" id="PRU00433"/>
    </source>
</evidence>
<evidence type="ECO:0000313" key="22">
    <source>
        <dbReference type="EMBL" id="MCA9754718.1"/>
    </source>
</evidence>
<evidence type="ECO:0000256" key="16">
    <source>
        <dbReference type="RuleBase" id="RU000456"/>
    </source>
</evidence>
<keyword evidence="8" id="KW-1278">Translocase</keyword>
<evidence type="ECO:0000256" key="6">
    <source>
        <dbReference type="ARBA" id="ARBA00022692"/>
    </source>
</evidence>
<keyword evidence="13 18" id="KW-0472">Membrane</keyword>
<keyword evidence="6 16" id="KW-0812">Transmembrane</keyword>
<evidence type="ECO:0000256" key="1">
    <source>
        <dbReference type="ARBA" id="ARBA00004141"/>
    </source>
</evidence>
<dbReference type="PROSITE" id="PS51007">
    <property type="entry name" value="CYTC"/>
    <property type="match status" value="1"/>
</dbReference>
<comment type="caution">
    <text evidence="22">The sequence shown here is derived from an EMBL/GenBank/DDBJ whole genome shotgun (WGS) entry which is preliminary data.</text>
</comment>
<dbReference type="InterPro" id="IPR045187">
    <property type="entry name" value="CcO_II"/>
</dbReference>
<feature type="domain" description="Cytochrome oxidase subunit II transmembrane region profile" evidence="20">
    <location>
        <begin position="3"/>
        <end position="101"/>
    </location>
</feature>
<evidence type="ECO:0000256" key="3">
    <source>
        <dbReference type="ARBA" id="ARBA00022448"/>
    </source>
</evidence>
<organism evidence="22 23">
    <name type="scientific">Eiseniibacteriota bacterium</name>
    <dbReference type="NCBI Taxonomy" id="2212470"/>
    <lineage>
        <taxon>Bacteria</taxon>
        <taxon>Candidatus Eiseniibacteriota</taxon>
    </lineage>
</organism>
<keyword evidence="11 15" id="KW-0408">Iron</keyword>
<dbReference type="GO" id="GO:0016491">
    <property type="term" value="F:oxidoreductase activity"/>
    <property type="evidence" value="ECO:0007669"/>
    <property type="project" value="InterPro"/>
</dbReference>
<comment type="catalytic activity">
    <reaction evidence="17">
        <text>4 Fe(II)-[cytochrome c] + O2 + 8 H(+)(in) = 4 Fe(III)-[cytochrome c] + 2 H2O + 4 H(+)(out)</text>
        <dbReference type="Rhea" id="RHEA:11436"/>
        <dbReference type="Rhea" id="RHEA-COMP:10350"/>
        <dbReference type="Rhea" id="RHEA-COMP:14399"/>
        <dbReference type="ChEBI" id="CHEBI:15377"/>
        <dbReference type="ChEBI" id="CHEBI:15378"/>
        <dbReference type="ChEBI" id="CHEBI:15379"/>
        <dbReference type="ChEBI" id="CHEBI:29033"/>
        <dbReference type="ChEBI" id="CHEBI:29034"/>
        <dbReference type="EC" id="7.1.1.9"/>
    </reaction>
</comment>